<dbReference type="InterPro" id="IPR027417">
    <property type="entry name" value="P-loop_NTPase"/>
</dbReference>
<dbReference type="GO" id="GO:0009898">
    <property type="term" value="C:cytoplasmic side of plasma membrane"/>
    <property type="evidence" value="ECO:0007669"/>
    <property type="project" value="TreeGrafter"/>
</dbReference>
<keyword evidence="2" id="KW-1185">Reference proteome</keyword>
<dbReference type="PANTHER" id="PTHR43384">
    <property type="entry name" value="SEPTUM SITE-DETERMINING PROTEIN MIND HOMOLOG, CHLOROPLASTIC-RELATED"/>
    <property type="match status" value="1"/>
</dbReference>
<dbReference type="GO" id="GO:0016887">
    <property type="term" value="F:ATP hydrolysis activity"/>
    <property type="evidence" value="ECO:0007669"/>
    <property type="project" value="TreeGrafter"/>
</dbReference>
<dbReference type="STRING" id="1505727.GA0061077_0025"/>
<evidence type="ECO:0000313" key="2">
    <source>
        <dbReference type="Proteomes" id="UP000242610"/>
    </source>
</evidence>
<evidence type="ECO:0000313" key="1">
    <source>
        <dbReference type="EMBL" id="SCC77954.1"/>
    </source>
</evidence>
<organism evidence="1 2">
    <name type="scientific">Bifidobacterium commune</name>
    <dbReference type="NCBI Taxonomy" id="1505727"/>
    <lineage>
        <taxon>Bacteria</taxon>
        <taxon>Bacillati</taxon>
        <taxon>Actinomycetota</taxon>
        <taxon>Actinomycetes</taxon>
        <taxon>Bifidobacteriales</taxon>
        <taxon>Bifidobacteriaceae</taxon>
        <taxon>Bifidobacterium</taxon>
    </lineage>
</organism>
<gene>
    <name evidence="1" type="ORF">GA0061077_0025</name>
</gene>
<accession>A0A1C4GZ73</accession>
<proteinExistence type="predicted"/>
<dbReference type="Gene3D" id="3.40.50.300">
    <property type="entry name" value="P-loop containing nucleotide triphosphate hydrolases"/>
    <property type="match status" value="1"/>
</dbReference>
<dbReference type="GO" id="GO:0005829">
    <property type="term" value="C:cytosol"/>
    <property type="evidence" value="ECO:0007669"/>
    <property type="project" value="TreeGrafter"/>
</dbReference>
<dbReference type="GO" id="GO:0005524">
    <property type="term" value="F:ATP binding"/>
    <property type="evidence" value="ECO:0007669"/>
    <property type="project" value="TreeGrafter"/>
</dbReference>
<name>A0A1C4GZ73_9BIFI</name>
<sequence>MGLTFAKRSVLYLSATGGVGLSALCALTSLTLHGNGVRTVLVDADFDAGGLDILLGLENDKGLRFGELNAPLGRIDGEVLLHRLPSWEGVPVFAYDSWNSEIPEWWQVQAAIEALAQSADTVLIDAAHGCVLGMVPHLRLAPVVLAVELSVLGLARARTLLGRLSMPIAQSSATCVCASYGGSFSAQDSSSVSFGLDGGAAGSLDVQHDGELLNHEGIGTSETLRSRQLLAIVGMEPRNMSRRRGLVNIEDAETYLDHEIIGPLAVDNARASDALEGLGLKVGKTDRTVLGKLARLIAERGEGGERH</sequence>
<dbReference type="PANTHER" id="PTHR43384:SF11">
    <property type="entry name" value="SEPTUM SITE DETERMINING PROTEIN"/>
    <property type="match status" value="1"/>
</dbReference>
<dbReference type="AlphaFoldDB" id="A0A1C4GZ73"/>
<reference evidence="2" key="1">
    <citation type="submission" date="2016-08" db="EMBL/GenBank/DDBJ databases">
        <authorList>
            <person name="Varghese N."/>
            <person name="Submissions Spin"/>
        </authorList>
    </citation>
    <scope>NUCLEOTIDE SEQUENCE [LARGE SCALE GENOMIC DNA]</scope>
    <source>
        <strain evidence="2">R-52791</strain>
    </source>
</reference>
<protein>
    <submittedName>
        <fullName evidence="1">Uncharacterized protein</fullName>
    </submittedName>
</protein>
<dbReference type="EMBL" id="FMBL01000001">
    <property type="protein sequence ID" value="SCC77954.1"/>
    <property type="molecule type" value="Genomic_DNA"/>
</dbReference>
<dbReference type="GO" id="GO:0051782">
    <property type="term" value="P:negative regulation of cell division"/>
    <property type="evidence" value="ECO:0007669"/>
    <property type="project" value="TreeGrafter"/>
</dbReference>
<dbReference type="InterPro" id="IPR050625">
    <property type="entry name" value="ParA/MinD_ATPase"/>
</dbReference>
<dbReference type="Proteomes" id="UP000242610">
    <property type="component" value="Unassembled WGS sequence"/>
</dbReference>
<dbReference type="SUPFAM" id="SSF52540">
    <property type="entry name" value="P-loop containing nucleoside triphosphate hydrolases"/>
    <property type="match status" value="1"/>
</dbReference>